<gene>
    <name evidence="4" type="ORF">DFR29_11812</name>
</gene>
<comment type="caution">
    <text evidence="4">The sequence shown here is derived from an EMBL/GenBank/DDBJ whole genome shotgun (WGS) entry which is preliminary data.</text>
</comment>
<evidence type="ECO:0000256" key="2">
    <source>
        <dbReference type="ARBA" id="ARBA00023136"/>
    </source>
</evidence>
<sequence length="181" mass="18931">MLGAAAGVILAIGGMAVAQRYAGGSATVEAPAPPVDEFATVTRVRPVIEQVSTPRKDCEQVSVTKRQRERDGNVGGTVVGAIVGGALGNQVGRGNGRKAATVAGAVAGGVVGHEIDKNHQGGRVTTSTETRCRDVTDVSDKVVGYDVTYSHKGRDYTTRMDQDPGDRIRVENTVQPVRNAY</sequence>
<feature type="domain" description="Glycine zipper 2TM" evidence="3">
    <location>
        <begin position="75"/>
        <end position="115"/>
    </location>
</feature>
<proteinExistence type="predicted"/>
<evidence type="ECO:0000313" key="5">
    <source>
        <dbReference type="Proteomes" id="UP000295293"/>
    </source>
</evidence>
<dbReference type="OrthoDB" id="9132795at2"/>
<dbReference type="GO" id="GO:0019867">
    <property type="term" value="C:outer membrane"/>
    <property type="evidence" value="ECO:0007669"/>
    <property type="project" value="InterPro"/>
</dbReference>
<evidence type="ECO:0000256" key="1">
    <source>
        <dbReference type="ARBA" id="ARBA00004370"/>
    </source>
</evidence>
<keyword evidence="2" id="KW-0472">Membrane</keyword>
<comment type="subcellular location">
    <subcellularLocation>
        <location evidence="1">Membrane</location>
    </subcellularLocation>
</comment>
<name>A0A4V3DLC0_9GAMM</name>
<dbReference type="InterPro" id="IPR008816">
    <property type="entry name" value="Gly_zipper_2TM_dom"/>
</dbReference>
<reference evidence="4 5" key="1">
    <citation type="submission" date="2019-03" db="EMBL/GenBank/DDBJ databases">
        <title>Genomic Encyclopedia of Type Strains, Phase IV (KMG-IV): sequencing the most valuable type-strain genomes for metagenomic binning, comparative biology and taxonomic classification.</title>
        <authorList>
            <person name="Goeker M."/>
        </authorList>
    </citation>
    <scope>NUCLEOTIDE SEQUENCE [LARGE SCALE GENOMIC DNA]</scope>
    <source>
        <strain evidence="4 5">DSM 21667</strain>
    </source>
</reference>
<protein>
    <submittedName>
        <fullName evidence="4">Uncharacterized protein YcfJ</fullName>
    </submittedName>
</protein>
<accession>A0A4V3DLC0</accession>
<dbReference type="InterPro" id="IPR051407">
    <property type="entry name" value="Bact_OM_lipoprot/Surf_antigen"/>
</dbReference>
<dbReference type="AlphaFoldDB" id="A0A4V3DLC0"/>
<dbReference type="Pfam" id="PF05433">
    <property type="entry name" value="Rick_17kDa_Anti"/>
    <property type="match status" value="1"/>
</dbReference>
<dbReference type="NCBIfam" id="NF008437">
    <property type="entry name" value="PRK11280.1"/>
    <property type="match status" value="1"/>
</dbReference>
<dbReference type="PANTHER" id="PTHR35603">
    <property type="match status" value="1"/>
</dbReference>
<keyword evidence="5" id="KW-1185">Reference proteome</keyword>
<evidence type="ECO:0000313" key="4">
    <source>
        <dbReference type="EMBL" id="TDR38869.1"/>
    </source>
</evidence>
<dbReference type="PANTHER" id="PTHR35603:SF2">
    <property type="entry name" value="OUTER MEMBRANE LIPOPROTEIN"/>
    <property type="match status" value="1"/>
</dbReference>
<organism evidence="4 5">
    <name type="scientific">Tahibacter aquaticus</name>
    <dbReference type="NCBI Taxonomy" id="520092"/>
    <lineage>
        <taxon>Bacteria</taxon>
        <taxon>Pseudomonadati</taxon>
        <taxon>Pseudomonadota</taxon>
        <taxon>Gammaproteobacteria</taxon>
        <taxon>Lysobacterales</taxon>
        <taxon>Rhodanobacteraceae</taxon>
        <taxon>Tahibacter</taxon>
    </lineage>
</organism>
<dbReference type="EMBL" id="SNZH01000018">
    <property type="protein sequence ID" value="TDR38869.1"/>
    <property type="molecule type" value="Genomic_DNA"/>
</dbReference>
<evidence type="ECO:0000259" key="3">
    <source>
        <dbReference type="Pfam" id="PF05433"/>
    </source>
</evidence>
<dbReference type="Proteomes" id="UP000295293">
    <property type="component" value="Unassembled WGS sequence"/>
</dbReference>